<dbReference type="InterPro" id="IPR005467">
    <property type="entry name" value="His_kinase_dom"/>
</dbReference>
<dbReference type="SMART" id="SM00388">
    <property type="entry name" value="HisKA"/>
    <property type="match status" value="1"/>
</dbReference>
<dbReference type="EMBL" id="JARHUD010000002">
    <property type="protein sequence ID" value="MDF2095059.1"/>
    <property type="molecule type" value="Genomic_DNA"/>
</dbReference>
<feature type="transmembrane region" description="Helical" evidence="10">
    <location>
        <begin position="135"/>
        <end position="154"/>
    </location>
</feature>
<feature type="region of interest" description="Disordered" evidence="9">
    <location>
        <begin position="387"/>
        <end position="418"/>
    </location>
</feature>
<evidence type="ECO:0000259" key="11">
    <source>
        <dbReference type="PROSITE" id="PS50109"/>
    </source>
</evidence>
<keyword evidence="10" id="KW-0812">Transmembrane</keyword>
<feature type="transmembrane region" description="Helical" evidence="10">
    <location>
        <begin position="56"/>
        <end position="75"/>
    </location>
</feature>
<proteinExistence type="predicted"/>
<keyword evidence="8" id="KW-0067">ATP-binding</keyword>
<dbReference type="RefSeq" id="WP_275820114.1">
    <property type="nucleotide sequence ID" value="NZ_JARHUD010000002.1"/>
</dbReference>
<feature type="domain" description="Histidine kinase" evidence="11">
    <location>
        <begin position="222"/>
        <end position="460"/>
    </location>
</feature>
<evidence type="ECO:0000256" key="1">
    <source>
        <dbReference type="ARBA" id="ARBA00000085"/>
    </source>
</evidence>
<evidence type="ECO:0000313" key="12">
    <source>
        <dbReference type="EMBL" id="MDF2095059.1"/>
    </source>
</evidence>
<evidence type="ECO:0000256" key="8">
    <source>
        <dbReference type="ARBA" id="ARBA00022840"/>
    </source>
</evidence>
<accession>A0ABT5YJD2</accession>
<dbReference type="Pfam" id="PF02518">
    <property type="entry name" value="HATPase_c"/>
    <property type="match status" value="1"/>
</dbReference>
<comment type="catalytic activity">
    <reaction evidence="1">
        <text>ATP + protein L-histidine = ADP + protein N-phospho-L-histidine.</text>
        <dbReference type="EC" id="2.7.13.3"/>
    </reaction>
</comment>
<keyword evidence="4" id="KW-1003">Cell membrane</keyword>
<dbReference type="SUPFAM" id="SSF55874">
    <property type="entry name" value="ATPase domain of HSP90 chaperone/DNA topoisomerase II/histidine kinase"/>
    <property type="match status" value="1"/>
</dbReference>
<dbReference type="SUPFAM" id="SSF47384">
    <property type="entry name" value="Homodimeric domain of signal transducing histidine kinase"/>
    <property type="match status" value="1"/>
</dbReference>
<dbReference type="Proteomes" id="UP001215503">
    <property type="component" value="Unassembled WGS sequence"/>
</dbReference>
<evidence type="ECO:0000256" key="7">
    <source>
        <dbReference type="ARBA" id="ARBA00022777"/>
    </source>
</evidence>
<dbReference type="SMART" id="SM00387">
    <property type="entry name" value="HATPase_c"/>
    <property type="match status" value="1"/>
</dbReference>
<evidence type="ECO:0000256" key="3">
    <source>
        <dbReference type="ARBA" id="ARBA00012438"/>
    </source>
</evidence>
<dbReference type="InterPro" id="IPR003594">
    <property type="entry name" value="HATPase_dom"/>
</dbReference>
<evidence type="ECO:0000313" key="13">
    <source>
        <dbReference type="Proteomes" id="UP001215503"/>
    </source>
</evidence>
<feature type="transmembrane region" description="Helical" evidence="10">
    <location>
        <begin position="30"/>
        <end position="50"/>
    </location>
</feature>
<evidence type="ECO:0000256" key="10">
    <source>
        <dbReference type="SAM" id="Phobius"/>
    </source>
</evidence>
<evidence type="ECO:0000256" key="9">
    <source>
        <dbReference type="SAM" id="MobiDB-lite"/>
    </source>
</evidence>
<reference evidence="12 13" key="1">
    <citation type="submission" date="2023-03" db="EMBL/GenBank/DDBJ databases">
        <title>Fodinicurvata sp. CAU 1616 isolated from sea sendiment.</title>
        <authorList>
            <person name="Kim W."/>
        </authorList>
    </citation>
    <scope>NUCLEOTIDE SEQUENCE [LARGE SCALE GENOMIC DNA]</scope>
    <source>
        <strain evidence="12 13">CAU 1616</strain>
    </source>
</reference>
<comment type="subcellular location">
    <subcellularLocation>
        <location evidence="2">Cell membrane</location>
        <topology evidence="2">Multi-pass membrane protein</topology>
    </subcellularLocation>
</comment>
<keyword evidence="10" id="KW-1133">Transmembrane helix</keyword>
<gene>
    <name evidence="12" type="ORF">P2G67_03615</name>
</gene>
<evidence type="ECO:0000256" key="5">
    <source>
        <dbReference type="ARBA" id="ARBA00022679"/>
    </source>
</evidence>
<dbReference type="PANTHER" id="PTHR44936">
    <property type="entry name" value="SENSOR PROTEIN CREC"/>
    <property type="match status" value="1"/>
</dbReference>
<sequence length="468" mass="49426">MEPRVTASTAPAPLPLIYPGSRLRLRTLIFIRWIAVLGQVVAVVAVQAGLDFDVPLVPVAATIGALALLNLVTALRHRGAIWLRDSAARVYLACDLLQLLVLLGLTGGLQNPFSVLILAPVVVSAATLSRRSTVLLAVLAVAGIAALAVLRLPLPWGGAGLEVPQLYVAGILVSLILAVVFIAAYVSSLALEARRMADALGATQLALAREQRLSALGGLAAAAAHELGSPLATIAVVARELEHELPETLPPEHPLREDTALLRSEAERCRRILAELANRPDEDEDTPYHRLPLSALVEAAAQPHAHPGIALRLQFEGPQEAQPSVPRLPELLHGLGTLLQNALQFAHSEVTVEIGWDDVQARLTICDDGPGFDEAVLGELGEPYVSTGSRGRRSAAIADGSAKAGQSPRRDHGRDTQSDAHMGLGVFIARNLLAHVGASVSFGNRAAGGAKVVIHLPLAHLRIRSEDT</sequence>
<organism evidence="12 13">
    <name type="scientific">Aquibaculum arenosum</name>
    <dbReference type="NCBI Taxonomy" id="3032591"/>
    <lineage>
        <taxon>Bacteria</taxon>
        <taxon>Pseudomonadati</taxon>
        <taxon>Pseudomonadota</taxon>
        <taxon>Alphaproteobacteria</taxon>
        <taxon>Rhodospirillales</taxon>
        <taxon>Rhodovibrionaceae</taxon>
        <taxon>Aquibaculum</taxon>
    </lineage>
</organism>
<dbReference type="EC" id="2.7.13.3" evidence="3"/>
<dbReference type="Gene3D" id="3.30.565.10">
    <property type="entry name" value="Histidine kinase-like ATPase, C-terminal domain"/>
    <property type="match status" value="1"/>
</dbReference>
<protein>
    <recommendedName>
        <fullName evidence="3">histidine kinase</fullName>
        <ecNumber evidence="3">2.7.13.3</ecNumber>
    </recommendedName>
</protein>
<dbReference type="Gene3D" id="1.10.287.130">
    <property type="match status" value="1"/>
</dbReference>
<keyword evidence="6" id="KW-0547">Nucleotide-binding</keyword>
<keyword evidence="13" id="KW-1185">Reference proteome</keyword>
<dbReference type="PANTHER" id="PTHR44936:SF10">
    <property type="entry name" value="SENSOR PROTEIN RSTB"/>
    <property type="match status" value="1"/>
</dbReference>
<keyword evidence="5" id="KW-0808">Transferase</keyword>
<dbReference type="InterPro" id="IPR036890">
    <property type="entry name" value="HATPase_C_sf"/>
</dbReference>
<dbReference type="GO" id="GO:0016301">
    <property type="term" value="F:kinase activity"/>
    <property type="evidence" value="ECO:0007669"/>
    <property type="project" value="UniProtKB-KW"/>
</dbReference>
<evidence type="ECO:0000256" key="2">
    <source>
        <dbReference type="ARBA" id="ARBA00004651"/>
    </source>
</evidence>
<dbReference type="PROSITE" id="PS50109">
    <property type="entry name" value="HIS_KIN"/>
    <property type="match status" value="1"/>
</dbReference>
<dbReference type="InterPro" id="IPR003661">
    <property type="entry name" value="HisK_dim/P_dom"/>
</dbReference>
<keyword evidence="7 12" id="KW-0418">Kinase</keyword>
<dbReference type="NCBIfam" id="NF033792">
    <property type="entry name" value="ActS_PrrB_HisK"/>
    <property type="match status" value="1"/>
</dbReference>
<evidence type="ECO:0000256" key="6">
    <source>
        <dbReference type="ARBA" id="ARBA00022741"/>
    </source>
</evidence>
<comment type="caution">
    <text evidence="12">The sequence shown here is derived from an EMBL/GenBank/DDBJ whole genome shotgun (WGS) entry which is preliminary data.</text>
</comment>
<evidence type="ECO:0000256" key="4">
    <source>
        <dbReference type="ARBA" id="ARBA00022475"/>
    </source>
</evidence>
<feature type="transmembrane region" description="Helical" evidence="10">
    <location>
        <begin position="166"/>
        <end position="186"/>
    </location>
</feature>
<dbReference type="InterPro" id="IPR036097">
    <property type="entry name" value="HisK_dim/P_sf"/>
</dbReference>
<dbReference type="InterPro" id="IPR047770">
    <property type="entry name" value="RegB"/>
</dbReference>
<dbReference type="InterPro" id="IPR050980">
    <property type="entry name" value="2C_sensor_his_kinase"/>
</dbReference>
<feature type="compositionally biased region" description="Basic and acidic residues" evidence="9">
    <location>
        <begin position="408"/>
        <end position="418"/>
    </location>
</feature>
<name>A0ABT5YJD2_9PROT</name>
<keyword evidence="10" id="KW-0472">Membrane</keyword>